<keyword evidence="2" id="KW-1185">Reference proteome</keyword>
<accession>A0A2I2FGG5</accession>
<evidence type="ECO:0000313" key="2">
    <source>
        <dbReference type="Proteomes" id="UP000234585"/>
    </source>
</evidence>
<dbReference type="RefSeq" id="XP_024673739.1">
    <property type="nucleotide sequence ID" value="XM_024811966.1"/>
</dbReference>
<protein>
    <submittedName>
        <fullName evidence="1">Uncharacterized protein</fullName>
    </submittedName>
</protein>
<name>A0A2I2FGG5_ASPCN</name>
<dbReference type="OrthoDB" id="4497333at2759"/>
<dbReference type="Proteomes" id="UP000234585">
    <property type="component" value="Unassembled WGS sequence"/>
</dbReference>
<proteinExistence type="predicted"/>
<dbReference type="GeneID" id="36519126"/>
<sequence>MNIYSILHTTTTTKPIRKNRKAKTKTKTKMHLSGKYISTLCLLVTGIYAQAGPSGSDTGNTLCLGSCADTKEELSCMGGGVATFREKKQCWLCCHNDDHLDKFADRTDDFVDHLEDVIPNRAAHV</sequence>
<reference evidence="1 2" key="1">
    <citation type="submission" date="2017-12" db="EMBL/GenBank/DDBJ databases">
        <authorList>
            <consortium name="DOE Joint Genome Institute"/>
            <person name="Haridas S."/>
            <person name="Kjaerbolling I."/>
            <person name="Vesth T.C."/>
            <person name="Frisvad J.C."/>
            <person name="Nybo J.L."/>
            <person name="Theobald S."/>
            <person name="Kuo A."/>
            <person name="Bowyer P."/>
            <person name="Matsuda Y."/>
            <person name="Mondo S."/>
            <person name="Lyhne E.K."/>
            <person name="Kogle M.E."/>
            <person name="Clum A."/>
            <person name="Lipzen A."/>
            <person name="Salamov A."/>
            <person name="Ngan C.Y."/>
            <person name="Daum C."/>
            <person name="Chiniquy J."/>
            <person name="Barry K."/>
            <person name="LaButti K."/>
            <person name="Simmons B.A."/>
            <person name="Magnuson J.K."/>
            <person name="Mortensen U.H."/>
            <person name="Larsen T.O."/>
            <person name="Grigoriev I.V."/>
            <person name="Baker S.E."/>
            <person name="Andersen M.R."/>
            <person name="Nordberg H.P."/>
            <person name="Cantor M.N."/>
            <person name="Hua S.X."/>
        </authorList>
    </citation>
    <scope>NUCLEOTIDE SEQUENCE [LARGE SCALE GENOMIC DNA]</scope>
    <source>
        <strain evidence="1 2">CBS 102.13</strain>
    </source>
</reference>
<dbReference type="EMBL" id="KZ559128">
    <property type="protein sequence ID" value="PLB39727.1"/>
    <property type="molecule type" value="Genomic_DNA"/>
</dbReference>
<dbReference type="AlphaFoldDB" id="A0A2I2FGG5"/>
<organism evidence="1 2">
    <name type="scientific">Aspergillus candidus</name>
    <dbReference type="NCBI Taxonomy" id="41067"/>
    <lineage>
        <taxon>Eukaryota</taxon>
        <taxon>Fungi</taxon>
        <taxon>Dikarya</taxon>
        <taxon>Ascomycota</taxon>
        <taxon>Pezizomycotina</taxon>
        <taxon>Eurotiomycetes</taxon>
        <taxon>Eurotiomycetidae</taxon>
        <taxon>Eurotiales</taxon>
        <taxon>Aspergillaceae</taxon>
        <taxon>Aspergillus</taxon>
        <taxon>Aspergillus subgen. Circumdati</taxon>
    </lineage>
</organism>
<evidence type="ECO:0000313" key="1">
    <source>
        <dbReference type="EMBL" id="PLB39727.1"/>
    </source>
</evidence>
<gene>
    <name evidence="1" type="ORF">BDW47DRAFT_102981</name>
</gene>